<keyword evidence="3" id="KW-1185">Reference proteome</keyword>
<gene>
    <name evidence="2" type="ORF">F5891DRAFT_619347</name>
</gene>
<feature type="region of interest" description="Disordered" evidence="1">
    <location>
        <begin position="1"/>
        <end position="38"/>
    </location>
</feature>
<comment type="caution">
    <text evidence="2">The sequence shown here is derived from an EMBL/GenBank/DDBJ whole genome shotgun (WGS) entry which is preliminary data.</text>
</comment>
<proteinExistence type="predicted"/>
<feature type="compositionally biased region" description="Basic and acidic residues" evidence="1">
    <location>
        <begin position="1"/>
        <end position="10"/>
    </location>
</feature>
<evidence type="ECO:0000313" key="2">
    <source>
        <dbReference type="EMBL" id="KAG1905624.1"/>
    </source>
</evidence>
<reference evidence="2" key="1">
    <citation type="journal article" date="2020" name="New Phytol.">
        <title>Comparative genomics reveals dynamic genome evolution in host specialist ectomycorrhizal fungi.</title>
        <authorList>
            <person name="Lofgren L.A."/>
            <person name="Nguyen N.H."/>
            <person name="Vilgalys R."/>
            <person name="Ruytinx J."/>
            <person name="Liao H.L."/>
            <person name="Branco S."/>
            <person name="Kuo A."/>
            <person name="LaButti K."/>
            <person name="Lipzen A."/>
            <person name="Andreopoulos W."/>
            <person name="Pangilinan J."/>
            <person name="Riley R."/>
            <person name="Hundley H."/>
            <person name="Na H."/>
            <person name="Barry K."/>
            <person name="Grigoriev I.V."/>
            <person name="Stajich J.E."/>
            <person name="Kennedy P.G."/>
        </authorList>
    </citation>
    <scope>NUCLEOTIDE SEQUENCE</scope>
    <source>
        <strain evidence="2">FC203</strain>
    </source>
</reference>
<dbReference type="RefSeq" id="XP_041231199.1">
    <property type="nucleotide sequence ID" value="XM_041372481.1"/>
</dbReference>
<dbReference type="EMBL" id="JABBWK010000006">
    <property type="protein sequence ID" value="KAG1905624.1"/>
    <property type="molecule type" value="Genomic_DNA"/>
</dbReference>
<feature type="region of interest" description="Disordered" evidence="1">
    <location>
        <begin position="78"/>
        <end position="179"/>
    </location>
</feature>
<dbReference type="GeneID" id="64666779"/>
<evidence type="ECO:0000256" key="1">
    <source>
        <dbReference type="SAM" id="MobiDB-lite"/>
    </source>
</evidence>
<name>A0AAD4HS69_9AGAM</name>
<dbReference type="Proteomes" id="UP001195769">
    <property type="component" value="Unassembled WGS sequence"/>
</dbReference>
<evidence type="ECO:0000313" key="3">
    <source>
        <dbReference type="Proteomes" id="UP001195769"/>
    </source>
</evidence>
<organism evidence="2 3">
    <name type="scientific">Suillus fuscotomentosus</name>
    <dbReference type="NCBI Taxonomy" id="1912939"/>
    <lineage>
        <taxon>Eukaryota</taxon>
        <taxon>Fungi</taxon>
        <taxon>Dikarya</taxon>
        <taxon>Basidiomycota</taxon>
        <taxon>Agaricomycotina</taxon>
        <taxon>Agaricomycetes</taxon>
        <taxon>Agaricomycetidae</taxon>
        <taxon>Boletales</taxon>
        <taxon>Suillineae</taxon>
        <taxon>Suillaceae</taxon>
        <taxon>Suillus</taxon>
    </lineage>
</organism>
<feature type="compositionally biased region" description="Polar residues" evidence="1">
    <location>
        <begin position="78"/>
        <end position="91"/>
    </location>
</feature>
<protein>
    <submittedName>
        <fullName evidence="2">Uncharacterized protein</fullName>
    </submittedName>
</protein>
<dbReference type="AlphaFoldDB" id="A0AAD4HS69"/>
<sequence length="298" mass="31936">MSTHHGDTSRKPSGSSTRSSGHSPSASPNNSQRNLTPTTANMFGVAIAGASGLKGLNSGWQVWGSTTPVSKRNASISSAASVTDLSPSQAESGYRGNLGESWSAPRPSSGTWDELSGSPQKKEFSQLDTNSPLSLHHARQRQATAAQAAALSGPRVDDRSSAKAGQFSPQRFDNTLGKETGVSNRYAASSNASGYGSSAFDGQNGGFDSLQSRTIMSTANTATNPPLHRPVLLLLIPLVSCRCDHPRRWFKDDPRMVVTLRRIIRRIIPMAQRATPTWIMDMDTVPRRTLHSTLHLLG</sequence>
<accession>A0AAD4HS69</accession>
<feature type="compositionally biased region" description="Low complexity" evidence="1">
    <location>
        <begin position="11"/>
        <end position="31"/>
    </location>
</feature>
<feature type="compositionally biased region" description="Low complexity" evidence="1">
    <location>
        <begin position="141"/>
        <end position="150"/>
    </location>
</feature>